<proteinExistence type="predicted"/>
<evidence type="ECO:0000313" key="1">
    <source>
        <dbReference type="EMBL" id="WUS55044.1"/>
    </source>
</evidence>
<keyword evidence="2" id="KW-1185">Reference proteome</keyword>
<reference evidence="1 2" key="1">
    <citation type="submission" date="2022-10" db="EMBL/GenBank/DDBJ databases">
        <title>The complete genomes of actinobacterial strains from the NBC collection.</title>
        <authorList>
            <person name="Joergensen T.S."/>
            <person name="Alvarez Arevalo M."/>
            <person name="Sterndorff E.B."/>
            <person name="Faurdal D."/>
            <person name="Vuksanovic O."/>
            <person name="Mourched A.-S."/>
            <person name="Charusanti P."/>
            <person name="Shaw S."/>
            <person name="Blin K."/>
            <person name="Weber T."/>
        </authorList>
    </citation>
    <scope>NUCLEOTIDE SEQUENCE [LARGE SCALE GENOMIC DNA]</scope>
    <source>
        <strain evidence="1 2">NBC_01247</strain>
    </source>
</reference>
<name>A0ABZ1W2J1_9ACTN</name>
<dbReference type="Proteomes" id="UP001432014">
    <property type="component" value="Chromosome"/>
</dbReference>
<protein>
    <submittedName>
        <fullName evidence="1">Uncharacterized protein</fullName>
    </submittedName>
</protein>
<gene>
    <name evidence="1" type="ORF">OG469_05665</name>
</gene>
<organism evidence="1 2">
    <name type="scientific">Kitasatospora herbaricolor</name>
    <dbReference type="NCBI Taxonomy" id="68217"/>
    <lineage>
        <taxon>Bacteria</taxon>
        <taxon>Bacillati</taxon>
        <taxon>Actinomycetota</taxon>
        <taxon>Actinomycetes</taxon>
        <taxon>Kitasatosporales</taxon>
        <taxon>Streptomycetaceae</taxon>
        <taxon>Kitasatospora</taxon>
    </lineage>
</organism>
<sequence length="101" mass="10621">MKTDQDGRTLAQALKDRAGAFVNSHVDLWVGVEPDATLVLAGNDAQALFQAAADWLADDPQDVDVVDVGWERQAAEPTQALRIRLMPRGSAGATIPAPAGG</sequence>
<dbReference type="RefSeq" id="WP_329500390.1">
    <property type="nucleotide sequence ID" value="NZ_CP108460.1"/>
</dbReference>
<accession>A0ABZ1W2J1</accession>
<evidence type="ECO:0000313" key="2">
    <source>
        <dbReference type="Proteomes" id="UP001432014"/>
    </source>
</evidence>
<dbReference type="EMBL" id="CP108482">
    <property type="protein sequence ID" value="WUS55044.1"/>
    <property type="molecule type" value="Genomic_DNA"/>
</dbReference>